<gene>
    <name evidence="8" type="ORF">CELE_R05F9.7</name>
    <name evidence="8 10" type="ORF">R05F9.7</name>
</gene>
<dbReference type="AlphaFoldDB" id="Q21741"/>
<comment type="subcellular location">
    <subcellularLocation>
        <location evidence="1">Membrane</location>
        <topology evidence="1">Multi-pass membrane protein</topology>
    </subcellularLocation>
</comment>
<dbReference type="eggNOG" id="ENOG502TH68">
    <property type="taxonomic scope" value="Eukaryota"/>
</dbReference>
<dbReference type="Proteomes" id="UP000001940">
    <property type="component" value="Chromosome II"/>
</dbReference>
<feature type="transmembrane region" description="Helical" evidence="6">
    <location>
        <begin position="84"/>
        <end position="110"/>
    </location>
</feature>
<dbReference type="InParanoid" id="Q21741"/>
<dbReference type="PhylomeDB" id="Q21741"/>
<dbReference type="GO" id="GO:0016020">
    <property type="term" value="C:membrane"/>
    <property type="evidence" value="ECO:0007669"/>
    <property type="project" value="UniProtKB-SubCell"/>
</dbReference>
<feature type="signal peptide" evidence="7">
    <location>
        <begin position="1"/>
        <end position="24"/>
    </location>
</feature>
<feature type="transmembrane region" description="Helical" evidence="6">
    <location>
        <begin position="258"/>
        <end position="277"/>
    </location>
</feature>
<accession>Q21741</accession>
<evidence type="ECO:0000313" key="9">
    <source>
        <dbReference type="Proteomes" id="UP000001940"/>
    </source>
</evidence>
<evidence type="ECO:0000256" key="4">
    <source>
        <dbReference type="ARBA" id="ARBA00022989"/>
    </source>
</evidence>
<evidence type="ECO:0000313" key="8">
    <source>
        <dbReference type="EMBL" id="CCD69275.1"/>
    </source>
</evidence>
<evidence type="ECO:0000256" key="1">
    <source>
        <dbReference type="ARBA" id="ARBA00004141"/>
    </source>
</evidence>
<evidence type="ECO:0000256" key="2">
    <source>
        <dbReference type="ARBA" id="ARBA00006803"/>
    </source>
</evidence>
<organism evidence="8 9">
    <name type="scientific">Caenorhabditis elegans</name>
    <dbReference type="NCBI Taxonomy" id="6239"/>
    <lineage>
        <taxon>Eukaryota</taxon>
        <taxon>Metazoa</taxon>
        <taxon>Ecdysozoa</taxon>
        <taxon>Nematoda</taxon>
        <taxon>Chromadorea</taxon>
        <taxon>Rhabditida</taxon>
        <taxon>Rhabditina</taxon>
        <taxon>Rhabditomorpha</taxon>
        <taxon>Rhabditoidea</taxon>
        <taxon>Rhabditidae</taxon>
        <taxon>Peloderinae</taxon>
        <taxon>Caenorhabditis</taxon>
    </lineage>
</organism>
<dbReference type="PaxDb" id="6239-R05F9.7"/>
<dbReference type="PIR" id="T16681">
    <property type="entry name" value="T16681"/>
</dbReference>
<evidence type="ECO:0000256" key="3">
    <source>
        <dbReference type="ARBA" id="ARBA00022692"/>
    </source>
</evidence>
<dbReference type="GeneID" id="187617"/>
<evidence type="ECO:0000256" key="7">
    <source>
        <dbReference type="SAM" id="SignalP"/>
    </source>
</evidence>
<dbReference type="OrthoDB" id="5874078at2759"/>
<protein>
    <submittedName>
        <fullName evidence="8">Serpentine Receptor, class E (Epsilon)</fullName>
    </submittedName>
</protein>
<keyword evidence="7" id="KW-0732">Signal</keyword>
<keyword evidence="3 6" id="KW-0812">Transmembrane</keyword>
<dbReference type="RefSeq" id="NP_494885.2">
    <property type="nucleotide sequence ID" value="NM_062484.2"/>
</dbReference>
<feature type="chain" id="PRO_5004199653" evidence="7">
    <location>
        <begin position="25"/>
        <end position="357"/>
    </location>
</feature>
<dbReference type="KEGG" id="cel:CELE_R05F9.7"/>
<feature type="transmembrane region" description="Helical" evidence="6">
    <location>
        <begin position="161"/>
        <end position="181"/>
    </location>
</feature>
<dbReference type="InterPro" id="IPR004151">
    <property type="entry name" value="7TM_GPCR_serpentine_rcpt_Sre"/>
</dbReference>
<dbReference type="PANTHER" id="PTHR23128">
    <property type="entry name" value="SERPENTINE RECEPTOR, CLASS E (EPSILON)-RELATED"/>
    <property type="match status" value="1"/>
</dbReference>
<dbReference type="UCSC" id="R05F9.7">
    <property type="organism name" value="c. elegans"/>
</dbReference>
<dbReference type="PANTHER" id="PTHR23128:SF145">
    <property type="entry name" value="SERPENTINE RECEPTOR, CLASS E (EPSILON)"/>
    <property type="match status" value="1"/>
</dbReference>
<dbReference type="SMR" id="Q21741"/>
<dbReference type="WormBase" id="R05F9.7">
    <property type="protein sequence ID" value="CE39394"/>
    <property type="gene ID" value="WBGene00019891"/>
</dbReference>
<dbReference type="FunCoup" id="Q21741">
    <property type="interactions" value="387"/>
</dbReference>
<feature type="transmembrane region" description="Helical" evidence="6">
    <location>
        <begin position="289"/>
        <end position="311"/>
    </location>
</feature>
<evidence type="ECO:0000313" key="10">
    <source>
        <dbReference type="WormBase" id="R05F9.7"/>
    </source>
</evidence>
<dbReference type="HOGENOM" id="CLU_066505_0_0_1"/>
<feature type="transmembrane region" description="Helical" evidence="6">
    <location>
        <begin position="187"/>
        <end position="212"/>
    </location>
</feature>
<reference evidence="8 9" key="1">
    <citation type="journal article" date="1998" name="Science">
        <title>Genome sequence of the nematode C. elegans: a platform for investigating biology.</title>
        <authorList>
            <consortium name="The C. elegans sequencing consortium"/>
            <person name="Sulson J.E."/>
            <person name="Waterston R."/>
        </authorList>
    </citation>
    <scope>NUCLEOTIDE SEQUENCE [LARGE SCALE GENOMIC DNA]</scope>
    <source>
        <strain evidence="8 9">Bristol N2</strain>
    </source>
</reference>
<dbReference type="OMA" id="VEGQWLN"/>
<keyword evidence="9" id="KW-1185">Reference proteome</keyword>
<dbReference type="EMBL" id="BX284602">
    <property type="protein sequence ID" value="CCD69275.1"/>
    <property type="molecule type" value="Genomic_DNA"/>
</dbReference>
<dbReference type="Pfam" id="PF03125">
    <property type="entry name" value="Sre"/>
    <property type="match status" value="1"/>
</dbReference>
<name>Q21741_CAEEL</name>
<feature type="transmembrane region" description="Helical" evidence="6">
    <location>
        <begin position="48"/>
        <end position="72"/>
    </location>
</feature>
<proteinExistence type="inferred from homology"/>
<dbReference type="GO" id="GO:0007606">
    <property type="term" value="P:sensory perception of chemical stimulus"/>
    <property type="evidence" value="ECO:0007669"/>
    <property type="project" value="InterPro"/>
</dbReference>
<keyword evidence="8" id="KW-0675">Receptor</keyword>
<evidence type="ECO:0000256" key="6">
    <source>
        <dbReference type="SAM" id="Phobius"/>
    </source>
</evidence>
<comment type="similarity">
    <text evidence="2">Belongs to the nematode receptor-like protein sre family.</text>
</comment>
<keyword evidence="5 6" id="KW-0472">Membrane</keyword>
<keyword evidence="4 6" id="KW-1133">Transmembrane helix</keyword>
<dbReference type="AGR" id="WB:WBGene00019891"/>
<evidence type="ECO:0000256" key="5">
    <source>
        <dbReference type="ARBA" id="ARBA00023136"/>
    </source>
</evidence>
<dbReference type="CTD" id="187617"/>
<sequence length="357" mass="41585">MHIIQEFLAKILSLLAEPIPLVEGQWLNITFDVPILVDINAPLTPTLQFIYASESILICVGMFLMVYFNYFVKSFQIVHLNLQYLFLLFTTLYIFGSLARFYMILVQLKFVTDLDTPYLLVAGILRMEHYGVSLSAILVVTIERAFATYYVVDYETKHRCWVAAFCALVSLTYTQCFVIPICFFEASLLYIILFASLWAVFSNIVLMCLYYYNVQESKRLSWKAENLRKMKNVNYTLSKKFQVEENVKIIKYLQVMSSMLVFLIFFVIIFIVVPRVYLGSKTYSGQVMISLFDINLALGAILIPSVCVLHLRKTRDMPFSGKIHCLNKRRDDRQVNPITVFEDVTKSYFDQFQTSWR</sequence>